<organism evidence="5 6">
    <name type="scientific">Paenibacillus solisilvae</name>
    <dbReference type="NCBI Taxonomy" id="2486751"/>
    <lineage>
        <taxon>Bacteria</taxon>
        <taxon>Bacillati</taxon>
        <taxon>Bacillota</taxon>
        <taxon>Bacilli</taxon>
        <taxon>Bacillales</taxon>
        <taxon>Paenibacillaceae</taxon>
        <taxon>Paenibacillus</taxon>
    </lineage>
</organism>
<dbReference type="RefSeq" id="WP_379189184.1">
    <property type="nucleotide sequence ID" value="NZ_JBHSOW010000058.1"/>
</dbReference>
<dbReference type="SMART" id="SM00345">
    <property type="entry name" value="HTH_GNTR"/>
    <property type="match status" value="1"/>
</dbReference>
<dbReference type="SUPFAM" id="SSF46785">
    <property type="entry name" value="Winged helix' DNA-binding domain"/>
    <property type="match status" value="1"/>
</dbReference>
<accession>A0ABW0VXE4</accession>
<dbReference type="InterPro" id="IPR036390">
    <property type="entry name" value="WH_DNA-bd_sf"/>
</dbReference>
<dbReference type="EMBL" id="JBHSOW010000058">
    <property type="protein sequence ID" value="MFC5650556.1"/>
    <property type="molecule type" value="Genomic_DNA"/>
</dbReference>
<dbReference type="Pfam" id="PF00392">
    <property type="entry name" value="GntR"/>
    <property type="match status" value="1"/>
</dbReference>
<dbReference type="PROSITE" id="PS50949">
    <property type="entry name" value="HTH_GNTR"/>
    <property type="match status" value="1"/>
</dbReference>
<dbReference type="SUPFAM" id="SSF48008">
    <property type="entry name" value="GntR ligand-binding domain-like"/>
    <property type="match status" value="1"/>
</dbReference>
<evidence type="ECO:0000313" key="6">
    <source>
        <dbReference type="Proteomes" id="UP001596047"/>
    </source>
</evidence>
<keyword evidence="6" id="KW-1185">Reference proteome</keyword>
<proteinExistence type="predicted"/>
<gene>
    <name evidence="5" type="ORF">ACFPYJ_15775</name>
</gene>
<dbReference type="PANTHER" id="PTHR43537:SF24">
    <property type="entry name" value="GLUCONATE OPERON TRANSCRIPTIONAL REPRESSOR"/>
    <property type="match status" value="1"/>
</dbReference>
<evidence type="ECO:0000256" key="3">
    <source>
        <dbReference type="ARBA" id="ARBA00023163"/>
    </source>
</evidence>
<comment type="caution">
    <text evidence="5">The sequence shown here is derived from an EMBL/GenBank/DDBJ whole genome shotgun (WGS) entry which is preliminary data.</text>
</comment>
<keyword evidence="3" id="KW-0804">Transcription</keyword>
<dbReference type="Gene3D" id="1.10.10.10">
    <property type="entry name" value="Winged helix-like DNA-binding domain superfamily/Winged helix DNA-binding domain"/>
    <property type="match status" value="1"/>
</dbReference>
<dbReference type="SMART" id="SM00895">
    <property type="entry name" value="FCD"/>
    <property type="match status" value="1"/>
</dbReference>
<evidence type="ECO:0000256" key="1">
    <source>
        <dbReference type="ARBA" id="ARBA00023015"/>
    </source>
</evidence>
<dbReference type="InterPro" id="IPR011711">
    <property type="entry name" value="GntR_C"/>
</dbReference>
<reference evidence="6" key="1">
    <citation type="journal article" date="2019" name="Int. J. Syst. Evol. Microbiol.">
        <title>The Global Catalogue of Microorganisms (GCM) 10K type strain sequencing project: providing services to taxonomists for standard genome sequencing and annotation.</title>
        <authorList>
            <consortium name="The Broad Institute Genomics Platform"/>
            <consortium name="The Broad Institute Genome Sequencing Center for Infectious Disease"/>
            <person name="Wu L."/>
            <person name="Ma J."/>
        </authorList>
    </citation>
    <scope>NUCLEOTIDE SEQUENCE [LARGE SCALE GENOMIC DNA]</scope>
    <source>
        <strain evidence="6">CGMCC 1.3240</strain>
    </source>
</reference>
<protein>
    <submittedName>
        <fullName evidence="5">GntR family transcriptional regulator</fullName>
    </submittedName>
</protein>
<dbReference type="InterPro" id="IPR000524">
    <property type="entry name" value="Tscrpt_reg_HTH_GntR"/>
</dbReference>
<sequence>MDYSSIFTEMNSVSISEMVYEAIKSSILSRKLKDGEQFNERAIAKHMGTSVSPVKDALRKLEKEGLVVIIPRKGSFVAEGIMTSIEEIYMVRAAMESVAAYLVAQKLTPENAEVLRNHFRMMEEATWKEDLKHTMELNRKFHVLIRKLANNSYLMRQLDVIRSFEISTLQEEFLSEPAELGRALADHEGILKAILERNAPLAEKRTSEHIHRTVEYLRTKMSSRTS</sequence>
<feature type="domain" description="HTH gntR-type" evidence="4">
    <location>
        <begin position="13"/>
        <end position="80"/>
    </location>
</feature>
<dbReference type="PANTHER" id="PTHR43537">
    <property type="entry name" value="TRANSCRIPTIONAL REGULATOR, GNTR FAMILY"/>
    <property type="match status" value="1"/>
</dbReference>
<dbReference type="InterPro" id="IPR036388">
    <property type="entry name" value="WH-like_DNA-bd_sf"/>
</dbReference>
<keyword evidence="2" id="KW-0238">DNA-binding</keyword>
<dbReference type="Pfam" id="PF07729">
    <property type="entry name" value="FCD"/>
    <property type="match status" value="1"/>
</dbReference>
<dbReference type="InterPro" id="IPR008920">
    <property type="entry name" value="TF_FadR/GntR_C"/>
</dbReference>
<evidence type="ECO:0000259" key="4">
    <source>
        <dbReference type="PROSITE" id="PS50949"/>
    </source>
</evidence>
<evidence type="ECO:0000256" key="2">
    <source>
        <dbReference type="ARBA" id="ARBA00023125"/>
    </source>
</evidence>
<dbReference type="Gene3D" id="1.20.120.530">
    <property type="entry name" value="GntR ligand-binding domain-like"/>
    <property type="match status" value="1"/>
</dbReference>
<name>A0ABW0VXE4_9BACL</name>
<evidence type="ECO:0000313" key="5">
    <source>
        <dbReference type="EMBL" id="MFC5650556.1"/>
    </source>
</evidence>
<keyword evidence="1" id="KW-0805">Transcription regulation</keyword>
<dbReference type="CDD" id="cd07377">
    <property type="entry name" value="WHTH_GntR"/>
    <property type="match status" value="1"/>
</dbReference>
<dbReference type="Proteomes" id="UP001596047">
    <property type="component" value="Unassembled WGS sequence"/>
</dbReference>